<dbReference type="Proteomes" id="UP000070412">
    <property type="component" value="Unassembled WGS sequence"/>
</dbReference>
<organism evidence="3">
    <name type="scientific">Sarcoptes scabiei</name>
    <name type="common">Itch mite</name>
    <name type="synonym">Acarus scabiei</name>
    <dbReference type="NCBI Taxonomy" id="52283"/>
    <lineage>
        <taxon>Eukaryota</taxon>
        <taxon>Metazoa</taxon>
        <taxon>Ecdysozoa</taxon>
        <taxon>Arthropoda</taxon>
        <taxon>Chelicerata</taxon>
        <taxon>Arachnida</taxon>
        <taxon>Acari</taxon>
        <taxon>Acariformes</taxon>
        <taxon>Sarcoptiformes</taxon>
        <taxon>Astigmata</taxon>
        <taxon>Psoroptidia</taxon>
        <taxon>Sarcoptoidea</taxon>
        <taxon>Sarcoptidae</taxon>
        <taxon>Sarcoptinae</taxon>
        <taxon>Sarcoptes</taxon>
    </lineage>
</organism>
<dbReference type="EnsemblMetazoa" id="SSS_464s_mrna">
    <property type="protein sequence ID" value="KAF7490337.1"/>
    <property type="gene ID" value="SSS_464"/>
</dbReference>
<name>A0A834R4S6_SARSC</name>
<proteinExistence type="predicted"/>
<reference evidence="4" key="3">
    <citation type="submission" date="2022-06" db="UniProtKB">
        <authorList>
            <consortium name="EnsemblMetazoa"/>
        </authorList>
    </citation>
    <scope>IDENTIFICATION</scope>
</reference>
<dbReference type="OrthoDB" id="6514498at2759"/>
<dbReference type="EMBL" id="WVUK01000062">
    <property type="protein sequence ID" value="KAF7490337.1"/>
    <property type="molecule type" value="Genomic_DNA"/>
</dbReference>
<keyword evidence="2" id="KW-0812">Transmembrane</keyword>
<evidence type="ECO:0000256" key="1">
    <source>
        <dbReference type="SAM" id="MobiDB-lite"/>
    </source>
</evidence>
<sequence>MLFSLKSLRNGDCFCSRYDENRQTMFYCGFFTTVAGFIWFLIGFMIRCAFFAEAFGPSVDAVACGIMVVGLMILIIGICSTISIVCAAKPNNRTGCLVINDSGTYFDDIGSKLTKQYGLFPDPHQQHSLDHDHRHLQQQHNFHYDSHYYQKKKISKKILNIGENECGTMRIQPDDSLCSSDLNDLSTISSTSSSSSSSPPSSSRSKENGKISSLAFINLSSSSARSSSSSNNNTNSQLYQSDIAMIA</sequence>
<protein>
    <submittedName>
        <fullName evidence="3 4">Uncharacterized protein</fullName>
    </submittedName>
</protein>
<keyword evidence="2" id="KW-0472">Membrane</keyword>
<reference evidence="3" key="2">
    <citation type="submission" date="2020-01" db="EMBL/GenBank/DDBJ databases">
        <authorList>
            <person name="Korhonen P.K.K."/>
            <person name="Guangxu M.G."/>
            <person name="Wang T.W."/>
            <person name="Stroehlein A.J.S."/>
            <person name="Young N.D."/>
            <person name="Ang C.-S.A."/>
            <person name="Fernando D.W.F."/>
            <person name="Lu H.L."/>
            <person name="Taylor S.T."/>
            <person name="Ehtesham M.E.M."/>
            <person name="Najaraj S.H.N."/>
            <person name="Harsha G.H.G."/>
            <person name="Madugundu A.M."/>
            <person name="Renuse S.R."/>
            <person name="Holt D.H."/>
            <person name="Pandey A.P."/>
            <person name="Papenfuss A.P."/>
            <person name="Gasser R.B.G."/>
            <person name="Fischer K.F."/>
        </authorList>
    </citation>
    <scope>NUCLEOTIDE SEQUENCE</scope>
    <source>
        <strain evidence="3">SSS_KF_BRIS2020</strain>
    </source>
</reference>
<feature type="region of interest" description="Disordered" evidence="1">
    <location>
        <begin position="188"/>
        <end position="209"/>
    </location>
</feature>
<feature type="transmembrane region" description="Helical" evidence="2">
    <location>
        <begin position="26"/>
        <end position="46"/>
    </location>
</feature>
<feature type="compositionally biased region" description="Low complexity" evidence="1">
    <location>
        <begin position="188"/>
        <end position="203"/>
    </location>
</feature>
<evidence type="ECO:0000313" key="4">
    <source>
        <dbReference type="EnsemblMetazoa" id="KAF7490337.1"/>
    </source>
</evidence>
<evidence type="ECO:0000313" key="3">
    <source>
        <dbReference type="EMBL" id="KAF7490337.1"/>
    </source>
</evidence>
<keyword evidence="5" id="KW-1185">Reference proteome</keyword>
<keyword evidence="2" id="KW-1133">Transmembrane helix</keyword>
<feature type="transmembrane region" description="Helical" evidence="2">
    <location>
        <begin position="66"/>
        <end position="88"/>
    </location>
</feature>
<evidence type="ECO:0000256" key="2">
    <source>
        <dbReference type="SAM" id="Phobius"/>
    </source>
</evidence>
<reference evidence="5" key="1">
    <citation type="journal article" date="2020" name="PLoS Negl. Trop. Dis.">
        <title>High-quality nuclear genome for Sarcoptes scabiei-A critical resource for a neglected parasite.</title>
        <authorList>
            <person name="Korhonen P.K."/>
            <person name="Gasser R.B."/>
            <person name="Ma G."/>
            <person name="Wang T."/>
            <person name="Stroehlein A.J."/>
            <person name="Young N.D."/>
            <person name="Ang C.S."/>
            <person name="Fernando D.D."/>
            <person name="Lu H.C."/>
            <person name="Taylor S."/>
            <person name="Reynolds S.L."/>
            <person name="Mofiz E."/>
            <person name="Najaraj S.H."/>
            <person name="Gowda H."/>
            <person name="Madugundu A."/>
            <person name="Renuse S."/>
            <person name="Holt D."/>
            <person name="Pandey A."/>
            <person name="Papenfuss A.T."/>
            <person name="Fischer K."/>
        </authorList>
    </citation>
    <scope>NUCLEOTIDE SEQUENCE [LARGE SCALE GENOMIC DNA]</scope>
</reference>
<evidence type="ECO:0000313" key="5">
    <source>
        <dbReference type="Proteomes" id="UP000070412"/>
    </source>
</evidence>
<dbReference type="AlphaFoldDB" id="A0A834R4S6"/>
<gene>
    <name evidence="3" type="ORF">SSS_464</name>
</gene>
<accession>A0A834R4S6</accession>